<dbReference type="InterPro" id="IPR003594">
    <property type="entry name" value="HATPase_dom"/>
</dbReference>
<comment type="catalytic activity">
    <reaction evidence="1">
        <text>ATP + protein L-histidine = ADP + protein N-phospho-L-histidine.</text>
        <dbReference type="EC" id="2.7.13.3"/>
    </reaction>
</comment>
<keyword evidence="7" id="KW-0963">Cytoplasm</keyword>
<comment type="caution">
    <text evidence="19">The sequence shown here is derived from an EMBL/GenBank/DDBJ whole genome shotgun (WGS) entry which is preliminary data.</text>
</comment>
<comment type="subcellular location">
    <subcellularLocation>
        <location evidence="3">Cytoplasm</location>
    </subcellularLocation>
</comment>
<proteinExistence type="predicted"/>
<evidence type="ECO:0000256" key="6">
    <source>
        <dbReference type="ARBA" id="ARBA00022485"/>
    </source>
</evidence>
<evidence type="ECO:0000256" key="5">
    <source>
        <dbReference type="ARBA" id="ARBA00017322"/>
    </source>
</evidence>
<accession>A0ABP9JUR7</accession>
<keyword evidence="17" id="KW-0812">Transmembrane</keyword>
<keyword evidence="20" id="KW-1185">Reference proteome</keyword>
<keyword evidence="10 19" id="KW-0418">Kinase</keyword>
<feature type="region of interest" description="Disordered" evidence="16">
    <location>
        <begin position="394"/>
        <end position="426"/>
    </location>
</feature>
<keyword evidence="8" id="KW-0808">Transferase</keyword>
<dbReference type="PANTHER" id="PTHR24421">
    <property type="entry name" value="NITRATE/NITRITE SENSOR PROTEIN NARX-RELATED"/>
    <property type="match status" value="1"/>
</dbReference>
<feature type="domain" description="Histidine kinase" evidence="18">
    <location>
        <begin position="322"/>
        <end position="403"/>
    </location>
</feature>
<dbReference type="PIRSF" id="PIRSF037434">
    <property type="entry name" value="STHK_ChrS"/>
    <property type="match status" value="1"/>
</dbReference>
<evidence type="ECO:0000256" key="10">
    <source>
        <dbReference type="ARBA" id="ARBA00022777"/>
    </source>
</evidence>
<evidence type="ECO:0000256" key="3">
    <source>
        <dbReference type="ARBA" id="ARBA00004496"/>
    </source>
</evidence>
<dbReference type="GO" id="GO:0016301">
    <property type="term" value="F:kinase activity"/>
    <property type="evidence" value="ECO:0007669"/>
    <property type="project" value="UniProtKB-KW"/>
</dbReference>
<dbReference type="Pfam" id="PF02518">
    <property type="entry name" value="HATPase_c"/>
    <property type="match status" value="1"/>
</dbReference>
<name>A0ABP9JUR7_9ACTN</name>
<evidence type="ECO:0000313" key="19">
    <source>
        <dbReference type="EMBL" id="GAA5045180.1"/>
    </source>
</evidence>
<dbReference type="Pfam" id="PF07730">
    <property type="entry name" value="HisKA_3"/>
    <property type="match status" value="1"/>
</dbReference>
<evidence type="ECO:0000256" key="14">
    <source>
        <dbReference type="ARBA" id="ARBA00024827"/>
    </source>
</evidence>
<evidence type="ECO:0000256" key="15">
    <source>
        <dbReference type="ARBA" id="ARBA00030800"/>
    </source>
</evidence>
<dbReference type="PANTHER" id="PTHR24421:SF62">
    <property type="entry name" value="SENSORY TRANSDUCTION HISTIDINE KINASE"/>
    <property type="match status" value="1"/>
</dbReference>
<evidence type="ECO:0000256" key="8">
    <source>
        <dbReference type="ARBA" id="ARBA00022679"/>
    </source>
</evidence>
<dbReference type="InterPro" id="IPR004358">
    <property type="entry name" value="Sig_transdc_His_kin-like_C"/>
</dbReference>
<dbReference type="Gene3D" id="1.20.5.1930">
    <property type="match status" value="1"/>
</dbReference>
<evidence type="ECO:0000256" key="2">
    <source>
        <dbReference type="ARBA" id="ARBA00001966"/>
    </source>
</evidence>
<dbReference type="InterPro" id="IPR017205">
    <property type="entry name" value="Sig_transdc_His_kinase_ChrS"/>
</dbReference>
<keyword evidence="11" id="KW-0408">Iron</keyword>
<dbReference type="EC" id="2.7.13.3" evidence="4"/>
<feature type="transmembrane region" description="Helical" evidence="17">
    <location>
        <begin position="23"/>
        <end position="42"/>
    </location>
</feature>
<evidence type="ECO:0000256" key="17">
    <source>
        <dbReference type="SAM" id="Phobius"/>
    </source>
</evidence>
<dbReference type="InterPro" id="IPR005467">
    <property type="entry name" value="His_kinase_dom"/>
</dbReference>
<evidence type="ECO:0000313" key="20">
    <source>
        <dbReference type="Proteomes" id="UP001500124"/>
    </source>
</evidence>
<keyword evidence="17" id="KW-0472">Membrane</keyword>
<protein>
    <recommendedName>
        <fullName evidence="5">Oxygen sensor histidine kinase NreB</fullName>
        <ecNumber evidence="4">2.7.13.3</ecNumber>
    </recommendedName>
    <alternativeName>
        <fullName evidence="15">Nitrogen regulation protein B</fullName>
    </alternativeName>
</protein>
<organism evidence="19 20">
    <name type="scientific">Streptomyces similanensis</name>
    <dbReference type="NCBI Taxonomy" id="1274988"/>
    <lineage>
        <taxon>Bacteria</taxon>
        <taxon>Bacillati</taxon>
        <taxon>Actinomycetota</taxon>
        <taxon>Actinomycetes</taxon>
        <taxon>Kitasatosporales</taxon>
        <taxon>Streptomycetaceae</taxon>
        <taxon>Streptomyces</taxon>
    </lineage>
</organism>
<dbReference type="InterPro" id="IPR011712">
    <property type="entry name" value="Sig_transdc_His_kin_sub3_dim/P"/>
</dbReference>
<dbReference type="SMART" id="SM00387">
    <property type="entry name" value="HATPase_c"/>
    <property type="match status" value="1"/>
</dbReference>
<evidence type="ECO:0000256" key="4">
    <source>
        <dbReference type="ARBA" id="ARBA00012438"/>
    </source>
</evidence>
<gene>
    <name evidence="19" type="ORF">GCM10023336_08580</name>
</gene>
<dbReference type="PRINTS" id="PR00344">
    <property type="entry name" value="BCTRLSENSOR"/>
</dbReference>
<feature type="transmembrane region" description="Helical" evidence="17">
    <location>
        <begin position="149"/>
        <end position="170"/>
    </location>
</feature>
<dbReference type="Proteomes" id="UP001500124">
    <property type="component" value="Unassembled WGS sequence"/>
</dbReference>
<evidence type="ECO:0000256" key="1">
    <source>
        <dbReference type="ARBA" id="ARBA00000085"/>
    </source>
</evidence>
<evidence type="ECO:0000256" key="7">
    <source>
        <dbReference type="ARBA" id="ARBA00022490"/>
    </source>
</evidence>
<feature type="transmembrane region" description="Helical" evidence="17">
    <location>
        <begin position="123"/>
        <end position="143"/>
    </location>
</feature>
<keyword evidence="12" id="KW-0902">Two-component regulatory system</keyword>
<evidence type="ECO:0000256" key="12">
    <source>
        <dbReference type="ARBA" id="ARBA00023012"/>
    </source>
</evidence>
<comment type="function">
    <text evidence="14">Member of the two-component regulatory system NreB/NreC involved in the control of dissimilatory nitrate/nitrite reduction in response to oxygen. NreB functions as a direct oxygen sensor histidine kinase which is autophosphorylated, in the absence of oxygen, probably at the conserved histidine residue, and transfers its phosphate group probably to a conserved aspartate residue of NreC. NreB/NreC activates the expression of the nitrate (narGHJI) and nitrite (nir) reductase operons, as well as the putative nitrate transporter gene narT.</text>
</comment>
<dbReference type="PROSITE" id="PS50109">
    <property type="entry name" value="HIS_KIN"/>
    <property type="match status" value="1"/>
</dbReference>
<dbReference type="SUPFAM" id="SSF55874">
    <property type="entry name" value="ATPase domain of HSP90 chaperone/DNA topoisomerase II/histidine kinase"/>
    <property type="match status" value="1"/>
</dbReference>
<dbReference type="EMBL" id="BAABKC010000011">
    <property type="protein sequence ID" value="GAA5045180.1"/>
    <property type="molecule type" value="Genomic_DNA"/>
</dbReference>
<dbReference type="InterPro" id="IPR050482">
    <property type="entry name" value="Sensor_HK_TwoCompSys"/>
</dbReference>
<evidence type="ECO:0000256" key="11">
    <source>
        <dbReference type="ARBA" id="ARBA00023004"/>
    </source>
</evidence>
<dbReference type="CDD" id="cd16917">
    <property type="entry name" value="HATPase_UhpB-NarQ-NarX-like"/>
    <property type="match status" value="1"/>
</dbReference>
<evidence type="ECO:0000256" key="13">
    <source>
        <dbReference type="ARBA" id="ARBA00023014"/>
    </source>
</evidence>
<dbReference type="InterPro" id="IPR036890">
    <property type="entry name" value="HATPase_C_sf"/>
</dbReference>
<keyword evidence="6" id="KW-0004">4Fe-4S</keyword>
<evidence type="ECO:0000256" key="16">
    <source>
        <dbReference type="SAM" id="MobiDB-lite"/>
    </source>
</evidence>
<comment type="cofactor">
    <cofactor evidence="2">
        <name>[4Fe-4S] cluster</name>
        <dbReference type="ChEBI" id="CHEBI:49883"/>
    </cofactor>
</comment>
<keyword evidence="17" id="KW-1133">Transmembrane helix</keyword>
<feature type="compositionally biased region" description="Polar residues" evidence="16">
    <location>
        <begin position="404"/>
        <end position="416"/>
    </location>
</feature>
<evidence type="ECO:0000256" key="9">
    <source>
        <dbReference type="ARBA" id="ARBA00022723"/>
    </source>
</evidence>
<keyword evidence="9" id="KW-0479">Metal-binding</keyword>
<reference evidence="20" key="1">
    <citation type="journal article" date="2019" name="Int. J. Syst. Evol. Microbiol.">
        <title>The Global Catalogue of Microorganisms (GCM) 10K type strain sequencing project: providing services to taxonomists for standard genome sequencing and annotation.</title>
        <authorList>
            <consortium name="The Broad Institute Genomics Platform"/>
            <consortium name="The Broad Institute Genome Sequencing Center for Infectious Disease"/>
            <person name="Wu L."/>
            <person name="Ma J."/>
        </authorList>
    </citation>
    <scope>NUCLEOTIDE SEQUENCE [LARGE SCALE GENOMIC DNA]</scope>
    <source>
        <strain evidence="20">JCM 18410</strain>
    </source>
</reference>
<dbReference type="Gene3D" id="3.30.565.10">
    <property type="entry name" value="Histidine kinase-like ATPase, C-terminal domain"/>
    <property type="match status" value="1"/>
</dbReference>
<evidence type="ECO:0000259" key="18">
    <source>
        <dbReference type="PROSITE" id="PS50109"/>
    </source>
</evidence>
<keyword evidence="13" id="KW-0411">Iron-sulfur</keyword>
<sequence>MTVTSAAPRSATHVAHAWQRTPWLWDVQLGMALVTAELFVAFSHGSKPWVTAVDAWLLLSVPLYATVGRPALHRDAENSRRALSFCTGVAVLYTPAAVVAQETSIAMVVLAPLSYLLLSRSKAIAFLLVCNVVPPLCWTVLWWDEPAHLLPSLLIAASVAGSCLTIGGWVQNIAVQSSERADLLRQLESSRDELARLSTAHGALLERERLAREIHDTLAQGFTSLVMLCQALRGELDPRAEQACRYVDLMHRTARENLAESRSLVASLSPAQLDDSALDEAVRRLGERLAEELGIIVDVHVTGTPRTLPPTVEVVALRASQEALSNIRKHAHAAHVDVCLAYTSAHLELTVRDDGRGFSPTASDGGYGLPGMRARVTEIGGTTEVISAPGQGATLTVRLPQPPSRTTLPLIQNGSRRPSDDPNPAR</sequence>
<feature type="transmembrane region" description="Helical" evidence="17">
    <location>
        <begin position="87"/>
        <end position="111"/>
    </location>
</feature>